<dbReference type="InterPro" id="IPR035437">
    <property type="entry name" value="SNase_OB-fold_sf"/>
</dbReference>
<feature type="transmembrane region" description="Helical" evidence="6">
    <location>
        <begin position="230"/>
        <end position="253"/>
    </location>
</feature>
<feature type="transmembrane region" description="Helical" evidence="6">
    <location>
        <begin position="204"/>
        <end position="224"/>
    </location>
</feature>
<comment type="caution">
    <text evidence="8">The sequence shown here is derived from an EMBL/GenBank/DDBJ whole genome shotgun (WGS) entry which is preliminary data.</text>
</comment>
<evidence type="ECO:0000259" key="7">
    <source>
        <dbReference type="PROSITE" id="PS50830"/>
    </source>
</evidence>
<dbReference type="Pfam" id="PF00892">
    <property type="entry name" value="EamA"/>
    <property type="match status" value="2"/>
</dbReference>
<sequence>MPISIYILLFVIFWGIGGVLVKRGFHKLTPWQTYALDAIGIALPMWLIYGLLTASHLKPVTPLTILSALFITSFYALYYYTISFGEIGLTSPIIASYPIFTLILALLFLNEHLTAIVAGGIIITSIGVILISLPKKIRFRVEKWVVLSILVAIGYGIGGYLGKLAVDEVGNSTYLITLAISQVLIVLIWRIFINEKFPPLNFNLLKFSFWGILLFNIGNILFYAALEKGYASIIVPLSNTYITITVLLSIIWLKEKISLRQLIGISFVVAGVLIVGLNSNFESNGQQNTILKIEISPQPTNIPSLRQKAQVGSVIDGDTIEMADKSRVRLIGIDTPELKTRTSPQQCFSQEAQKITQGLIENQTVELEKDISETDKYGRLLRYIYIEDVFVNDFLLRWGFAKLDLIPPDLKYGREFKDAEKEAKENRRGLWKSC</sequence>
<dbReference type="EMBL" id="MFJR01000002">
    <property type="protein sequence ID" value="OGG27437.1"/>
    <property type="molecule type" value="Genomic_DNA"/>
</dbReference>
<dbReference type="SUPFAM" id="SSF50199">
    <property type="entry name" value="Staphylococcal nuclease"/>
    <property type="match status" value="1"/>
</dbReference>
<evidence type="ECO:0000256" key="1">
    <source>
        <dbReference type="ARBA" id="ARBA00004141"/>
    </source>
</evidence>
<evidence type="ECO:0000256" key="3">
    <source>
        <dbReference type="ARBA" id="ARBA00022692"/>
    </source>
</evidence>
<dbReference type="PROSITE" id="PS50830">
    <property type="entry name" value="TNASE_3"/>
    <property type="match status" value="1"/>
</dbReference>
<dbReference type="InterPro" id="IPR050638">
    <property type="entry name" value="AA-Vitamin_Transporters"/>
</dbReference>
<dbReference type="AlphaFoldDB" id="A0A1F6AT07"/>
<dbReference type="SMART" id="SM00318">
    <property type="entry name" value="SNc"/>
    <property type="match status" value="1"/>
</dbReference>
<feature type="transmembrane region" description="Helical" evidence="6">
    <location>
        <begin position="145"/>
        <end position="162"/>
    </location>
</feature>
<dbReference type="PANTHER" id="PTHR32322:SF2">
    <property type="entry name" value="EAMA DOMAIN-CONTAINING PROTEIN"/>
    <property type="match status" value="1"/>
</dbReference>
<evidence type="ECO:0000313" key="9">
    <source>
        <dbReference type="Proteomes" id="UP000176609"/>
    </source>
</evidence>
<feature type="transmembrane region" description="Helical" evidence="6">
    <location>
        <begin position="174"/>
        <end position="192"/>
    </location>
</feature>
<dbReference type="Gene3D" id="1.10.3730.20">
    <property type="match status" value="1"/>
</dbReference>
<feature type="transmembrane region" description="Helical" evidence="6">
    <location>
        <begin position="87"/>
        <end position="109"/>
    </location>
</feature>
<evidence type="ECO:0000256" key="2">
    <source>
        <dbReference type="ARBA" id="ARBA00007362"/>
    </source>
</evidence>
<dbReference type="SUPFAM" id="SSF103481">
    <property type="entry name" value="Multidrug resistance efflux transporter EmrE"/>
    <property type="match status" value="2"/>
</dbReference>
<dbReference type="Gene3D" id="2.40.50.90">
    <property type="match status" value="1"/>
</dbReference>
<evidence type="ECO:0000256" key="4">
    <source>
        <dbReference type="ARBA" id="ARBA00022989"/>
    </source>
</evidence>
<dbReference type="InterPro" id="IPR016071">
    <property type="entry name" value="Staphylococal_nuclease_OB-fold"/>
</dbReference>
<feature type="transmembrane region" description="Helical" evidence="6">
    <location>
        <begin position="262"/>
        <end position="281"/>
    </location>
</feature>
<dbReference type="GO" id="GO:0016020">
    <property type="term" value="C:membrane"/>
    <property type="evidence" value="ECO:0007669"/>
    <property type="project" value="UniProtKB-SubCell"/>
</dbReference>
<feature type="transmembrane region" description="Helical" evidence="6">
    <location>
        <begin position="115"/>
        <end position="133"/>
    </location>
</feature>
<keyword evidence="4 6" id="KW-1133">Transmembrane helix</keyword>
<reference evidence="8 9" key="1">
    <citation type="journal article" date="2016" name="Nat. Commun.">
        <title>Thousands of microbial genomes shed light on interconnected biogeochemical processes in an aquifer system.</title>
        <authorList>
            <person name="Anantharaman K."/>
            <person name="Brown C.T."/>
            <person name="Hug L.A."/>
            <person name="Sharon I."/>
            <person name="Castelle C.J."/>
            <person name="Probst A.J."/>
            <person name="Thomas B.C."/>
            <person name="Singh A."/>
            <person name="Wilkins M.J."/>
            <person name="Karaoz U."/>
            <person name="Brodie E.L."/>
            <person name="Williams K.H."/>
            <person name="Hubbard S.S."/>
            <person name="Banfield J.F."/>
        </authorList>
    </citation>
    <scope>NUCLEOTIDE SEQUENCE [LARGE SCALE GENOMIC DNA]</scope>
</reference>
<comment type="subcellular location">
    <subcellularLocation>
        <location evidence="1">Membrane</location>
        <topology evidence="1">Multi-pass membrane protein</topology>
    </subcellularLocation>
</comment>
<dbReference type="InterPro" id="IPR000620">
    <property type="entry name" value="EamA_dom"/>
</dbReference>
<evidence type="ECO:0000256" key="5">
    <source>
        <dbReference type="ARBA" id="ARBA00023136"/>
    </source>
</evidence>
<dbReference type="Proteomes" id="UP000176609">
    <property type="component" value="Unassembled WGS sequence"/>
</dbReference>
<name>A0A1F6AT07_9BACT</name>
<evidence type="ECO:0000256" key="6">
    <source>
        <dbReference type="SAM" id="Phobius"/>
    </source>
</evidence>
<dbReference type="Pfam" id="PF00565">
    <property type="entry name" value="SNase"/>
    <property type="match status" value="1"/>
</dbReference>
<dbReference type="InterPro" id="IPR037185">
    <property type="entry name" value="EmrE-like"/>
</dbReference>
<organism evidence="8 9">
    <name type="scientific">Candidatus Gottesmanbacteria bacterium RIFCSPLOWO2_01_FULL_39_12b</name>
    <dbReference type="NCBI Taxonomy" id="1798388"/>
    <lineage>
        <taxon>Bacteria</taxon>
        <taxon>Candidatus Gottesmaniibacteriota</taxon>
    </lineage>
</organism>
<dbReference type="PANTHER" id="PTHR32322">
    <property type="entry name" value="INNER MEMBRANE TRANSPORTER"/>
    <property type="match status" value="1"/>
</dbReference>
<feature type="transmembrane region" description="Helical" evidence="6">
    <location>
        <begin position="60"/>
        <end position="80"/>
    </location>
</feature>
<feature type="transmembrane region" description="Helical" evidence="6">
    <location>
        <begin position="34"/>
        <end position="54"/>
    </location>
</feature>
<feature type="transmembrane region" description="Helical" evidence="6">
    <location>
        <begin position="6"/>
        <end position="22"/>
    </location>
</feature>
<proteinExistence type="inferred from homology"/>
<keyword evidence="3 6" id="KW-0812">Transmembrane</keyword>
<gene>
    <name evidence="8" type="ORF">A2960_06605</name>
</gene>
<protein>
    <recommendedName>
        <fullName evidence="7">TNase-like domain-containing protein</fullName>
    </recommendedName>
</protein>
<evidence type="ECO:0000313" key="8">
    <source>
        <dbReference type="EMBL" id="OGG27437.1"/>
    </source>
</evidence>
<keyword evidence="5 6" id="KW-0472">Membrane</keyword>
<accession>A0A1F6AT07</accession>
<feature type="domain" description="TNase-like" evidence="7">
    <location>
        <begin position="305"/>
        <end position="433"/>
    </location>
</feature>
<comment type="similarity">
    <text evidence="2">Belongs to the EamA transporter family.</text>
</comment>